<dbReference type="Gene3D" id="3.40.1380.20">
    <property type="entry name" value="Pyruvate kinase, C-terminal domain"/>
    <property type="match status" value="1"/>
</dbReference>
<dbReference type="GO" id="GO:0030955">
    <property type="term" value="F:potassium ion binding"/>
    <property type="evidence" value="ECO:0007669"/>
    <property type="project" value="UniProtKB-UniRule"/>
</dbReference>
<dbReference type="InterPro" id="IPR040442">
    <property type="entry name" value="Pyrv_kinase-like_dom_sf"/>
</dbReference>
<dbReference type="HOGENOM" id="CLU_015439_0_2_6"/>
<dbReference type="UniPathway" id="UPA00109">
    <property type="reaction ID" value="UER00188"/>
</dbReference>
<evidence type="ECO:0000256" key="10">
    <source>
        <dbReference type="ARBA" id="ARBA00023152"/>
    </source>
</evidence>
<dbReference type="SUPFAM" id="SSF50800">
    <property type="entry name" value="PK beta-barrel domain-like"/>
    <property type="match status" value="1"/>
</dbReference>
<evidence type="ECO:0000256" key="6">
    <source>
        <dbReference type="ARBA" id="ARBA00022741"/>
    </source>
</evidence>
<evidence type="ECO:0000259" key="15">
    <source>
        <dbReference type="Pfam" id="PF02887"/>
    </source>
</evidence>
<evidence type="ECO:0000256" key="4">
    <source>
        <dbReference type="ARBA" id="ARBA00022679"/>
    </source>
</evidence>
<dbReference type="Pfam" id="PF02887">
    <property type="entry name" value="PK_C"/>
    <property type="match status" value="1"/>
</dbReference>
<comment type="catalytic activity">
    <reaction evidence="13">
        <text>pyruvate + ATP = phosphoenolpyruvate + ADP + H(+)</text>
        <dbReference type="Rhea" id="RHEA:18157"/>
        <dbReference type="ChEBI" id="CHEBI:15361"/>
        <dbReference type="ChEBI" id="CHEBI:15378"/>
        <dbReference type="ChEBI" id="CHEBI:30616"/>
        <dbReference type="ChEBI" id="CHEBI:58702"/>
        <dbReference type="ChEBI" id="CHEBI:456216"/>
        <dbReference type="EC" id="2.7.1.40"/>
    </reaction>
</comment>
<organism evidence="16 17">
    <name type="scientific">Pseudohaliea rubra DSM 19751</name>
    <dbReference type="NCBI Taxonomy" id="1265313"/>
    <lineage>
        <taxon>Bacteria</taxon>
        <taxon>Pseudomonadati</taxon>
        <taxon>Pseudomonadota</taxon>
        <taxon>Gammaproteobacteria</taxon>
        <taxon>Cellvibrionales</taxon>
        <taxon>Halieaceae</taxon>
        <taxon>Pseudohaliea</taxon>
    </lineage>
</organism>
<dbReference type="eggNOG" id="COG0469">
    <property type="taxonomic scope" value="Bacteria"/>
</dbReference>
<keyword evidence="6" id="KW-0547">Nucleotide-binding</keyword>
<evidence type="ECO:0000256" key="5">
    <source>
        <dbReference type="ARBA" id="ARBA00022723"/>
    </source>
</evidence>
<evidence type="ECO:0000256" key="13">
    <source>
        <dbReference type="RuleBase" id="RU000504"/>
    </source>
</evidence>
<keyword evidence="8" id="KW-0067">ATP-binding</keyword>
<dbReference type="InterPro" id="IPR001697">
    <property type="entry name" value="Pyr_Knase"/>
</dbReference>
<feature type="domain" description="Pyruvate kinase barrel" evidence="14">
    <location>
        <begin position="7"/>
        <end position="332"/>
    </location>
</feature>
<dbReference type="GO" id="GO:0004743">
    <property type="term" value="F:pyruvate kinase activity"/>
    <property type="evidence" value="ECO:0007669"/>
    <property type="project" value="UniProtKB-UniRule"/>
</dbReference>
<accession>A0A095WZQ5</accession>
<evidence type="ECO:0000256" key="7">
    <source>
        <dbReference type="ARBA" id="ARBA00022777"/>
    </source>
</evidence>
<dbReference type="InterPro" id="IPR011037">
    <property type="entry name" value="Pyrv_Knase-like_insert_dom_sf"/>
</dbReference>
<dbReference type="Proteomes" id="UP000029640">
    <property type="component" value="Unassembled WGS sequence"/>
</dbReference>
<evidence type="ECO:0000256" key="1">
    <source>
        <dbReference type="ARBA" id="ARBA00004997"/>
    </source>
</evidence>
<keyword evidence="4 13" id="KW-0808">Transferase</keyword>
<dbReference type="EC" id="2.7.1.40" evidence="3 12"/>
<evidence type="ECO:0000256" key="11">
    <source>
        <dbReference type="ARBA" id="ARBA00023317"/>
    </source>
</evidence>
<dbReference type="NCBIfam" id="TIGR01064">
    <property type="entry name" value="pyruv_kin"/>
    <property type="match status" value="1"/>
</dbReference>
<proteinExistence type="inferred from homology"/>
<dbReference type="GO" id="GO:0000287">
    <property type="term" value="F:magnesium ion binding"/>
    <property type="evidence" value="ECO:0007669"/>
    <property type="project" value="UniProtKB-UniRule"/>
</dbReference>
<evidence type="ECO:0000313" key="16">
    <source>
        <dbReference type="EMBL" id="KGE04079.1"/>
    </source>
</evidence>
<gene>
    <name evidence="16" type="ORF">HRUBRA_01303</name>
</gene>
<comment type="pathway">
    <text evidence="1 13">Carbohydrate degradation; glycolysis; pyruvate from D-glyceraldehyde 3-phosphate: step 5/5.</text>
</comment>
<dbReference type="Gene3D" id="3.20.20.60">
    <property type="entry name" value="Phosphoenolpyruvate-binding domains"/>
    <property type="match status" value="1"/>
</dbReference>
<dbReference type="STRING" id="1265313.HRUBRA_01303"/>
<feature type="domain" description="Pyruvate kinase C-terminal" evidence="15">
    <location>
        <begin position="364"/>
        <end position="482"/>
    </location>
</feature>
<keyword evidence="7 13" id="KW-0418">Kinase</keyword>
<dbReference type="SUPFAM" id="SSF51621">
    <property type="entry name" value="Phosphoenolpyruvate/pyruvate domain"/>
    <property type="match status" value="1"/>
</dbReference>
<dbReference type="Gene3D" id="2.40.33.10">
    <property type="entry name" value="PK beta-barrel domain-like"/>
    <property type="match status" value="1"/>
</dbReference>
<dbReference type="PRINTS" id="PR01050">
    <property type="entry name" value="PYRUVTKNASE"/>
</dbReference>
<evidence type="ECO:0000313" key="17">
    <source>
        <dbReference type="Proteomes" id="UP000029640"/>
    </source>
</evidence>
<dbReference type="InterPro" id="IPR015806">
    <property type="entry name" value="Pyrv_Knase_insert_dom_sf"/>
</dbReference>
<keyword evidence="5" id="KW-0479">Metal-binding</keyword>
<name>A0A095WZQ5_9GAMM</name>
<dbReference type="PANTHER" id="PTHR11817">
    <property type="entry name" value="PYRUVATE KINASE"/>
    <property type="match status" value="1"/>
</dbReference>
<dbReference type="RefSeq" id="WP_035515562.1">
    <property type="nucleotide sequence ID" value="NZ_KN234756.1"/>
</dbReference>
<keyword evidence="9 13" id="KW-0460">Magnesium</keyword>
<dbReference type="InterPro" id="IPR015793">
    <property type="entry name" value="Pyrv_Knase_brl"/>
</dbReference>
<evidence type="ECO:0000256" key="9">
    <source>
        <dbReference type="ARBA" id="ARBA00022842"/>
    </source>
</evidence>
<comment type="similarity">
    <text evidence="2 13">Belongs to the pyruvate kinase family.</text>
</comment>
<comment type="caution">
    <text evidence="16">The sequence shown here is derived from an EMBL/GenBank/DDBJ whole genome shotgun (WGS) entry which is preliminary data.</text>
</comment>
<protein>
    <recommendedName>
        <fullName evidence="3 12">Pyruvate kinase</fullName>
        <ecNumber evidence="3 12">2.7.1.40</ecNumber>
    </recommendedName>
</protein>
<dbReference type="NCBIfam" id="NF004491">
    <property type="entry name" value="PRK05826.1"/>
    <property type="match status" value="1"/>
</dbReference>
<sequence>MTQRIHRRTKIVATIGPGSESTTMLGRLVRAGVDVFRLNFSHGTAAHHAEVAHRVREEAARAGRYVGILADLQGPKIRIAGFQSGAVKLESGDSFRLDGALGEEEGTARAVGYAFQELPQYLAPDDTLLLDDGRLRLRVDDVSGTAIDCTVLTGGKLSSRKGINRLGGGIAAPALTGKDMADIRSLDAVQPDFVAVSFVSSTEDIRLARELLEERSLAPALIAKIERAEVVGNSRILDDILRASDGIMVARGDLGVEVGDAELIGIQKDLISRARKSDRVVITATQMMESMIENPMPTRAEVFDVANAVLDGTDAVMLSAETAVGQYPVEVVTAMADAAMGAERHPVARTSRYRLEREFGSAQETVAMAAIYAANHYRSVRGIACLTESGTTPLLMSRLSSGLPIFALSRRDRTLQRLSLCRGVIPLYFDATVFSGADPETVEERAIEFLLARGFLGSGDELLLTRGQVLGQRGGTNMLKVLPVP</sequence>
<dbReference type="SUPFAM" id="SSF52935">
    <property type="entry name" value="PK C-terminal domain-like"/>
    <property type="match status" value="1"/>
</dbReference>
<evidence type="ECO:0000256" key="8">
    <source>
        <dbReference type="ARBA" id="ARBA00022840"/>
    </source>
</evidence>
<dbReference type="EMBL" id="AUVB01000038">
    <property type="protein sequence ID" value="KGE04079.1"/>
    <property type="molecule type" value="Genomic_DNA"/>
</dbReference>
<evidence type="ECO:0000256" key="3">
    <source>
        <dbReference type="ARBA" id="ARBA00012142"/>
    </source>
</evidence>
<dbReference type="OrthoDB" id="9812123at2"/>
<evidence type="ECO:0000256" key="2">
    <source>
        <dbReference type="ARBA" id="ARBA00008663"/>
    </source>
</evidence>
<dbReference type="PATRIC" id="fig|1265313.6.peg.1287"/>
<evidence type="ECO:0000256" key="12">
    <source>
        <dbReference type="NCBIfam" id="TIGR01064"/>
    </source>
</evidence>
<dbReference type="GO" id="GO:0016301">
    <property type="term" value="F:kinase activity"/>
    <property type="evidence" value="ECO:0007669"/>
    <property type="project" value="UniProtKB-KW"/>
</dbReference>
<reference evidence="16 17" key="1">
    <citation type="journal article" date="2014" name="Genome Announc.">
        <title>Genome Sequence of Gammaproteobacterial Pseudohaliea rubra Type Strain DSM 19751, Isolated from Coastal Seawater of the Mediterranean Sea.</title>
        <authorList>
            <person name="Spring S."/>
            <person name="Fiebig A."/>
            <person name="Riedel T."/>
            <person name="Goker M."/>
            <person name="Klenk H.P."/>
        </authorList>
    </citation>
    <scope>NUCLEOTIDE SEQUENCE [LARGE SCALE GENOMIC DNA]</scope>
    <source>
        <strain evidence="16 17">DSM 19751</strain>
    </source>
</reference>
<keyword evidence="10 13" id="KW-0324">Glycolysis</keyword>
<dbReference type="InterPro" id="IPR015795">
    <property type="entry name" value="Pyrv_Knase_C"/>
</dbReference>
<keyword evidence="17" id="KW-1185">Reference proteome</keyword>
<dbReference type="InterPro" id="IPR015813">
    <property type="entry name" value="Pyrv/PenolPyrv_kinase-like_dom"/>
</dbReference>
<dbReference type="GO" id="GO:0005524">
    <property type="term" value="F:ATP binding"/>
    <property type="evidence" value="ECO:0007669"/>
    <property type="project" value="UniProtKB-KW"/>
</dbReference>
<dbReference type="Pfam" id="PF00224">
    <property type="entry name" value="PK"/>
    <property type="match status" value="1"/>
</dbReference>
<evidence type="ECO:0000259" key="14">
    <source>
        <dbReference type="Pfam" id="PF00224"/>
    </source>
</evidence>
<dbReference type="InterPro" id="IPR036918">
    <property type="entry name" value="Pyrv_Knase_C_sf"/>
</dbReference>
<keyword evidence="11 16" id="KW-0670">Pyruvate</keyword>
<dbReference type="AlphaFoldDB" id="A0A095WZQ5"/>